<keyword evidence="2 7" id="KW-0547">Nucleotide-binding</keyword>
<keyword evidence="5 7" id="KW-0411">Iron-sulfur</keyword>
<dbReference type="PROSITE" id="PS01215">
    <property type="entry name" value="MRP"/>
    <property type="match status" value="1"/>
</dbReference>
<evidence type="ECO:0000256" key="3">
    <source>
        <dbReference type="ARBA" id="ARBA00022840"/>
    </source>
</evidence>
<dbReference type="CDD" id="cd02037">
    <property type="entry name" value="Mrp_NBP35"/>
    <property type="match status" value="1"/>
</dbReference>
<keyword evidence="4 7" id="KW-0408">Iron</keyword>
<dbReference type="FunFam" id="3.40.50.300:FF:000418">
    <property type="entry name" value="Iron-sulfur cluster carrier protein"/>
    <property type="match status" value="1"/>
</dbReference>
<dbReference type="PANTHER" id="PTHR42961">
    <property type="entry name" value="IRON-SULFUR PROTEIN NUBPL"/>
    <property type="match status" value="1"/>
</dbReference>
<comment type="similarity">
    <text evidence="6 7">Belongs to the Mrp/NBP35 ATP-binding proteins family.</text>
</comment>
<dbReference type="SUPFAM" id="SSF52540">
    <property type="entry name" value="P-loop containing nucleoside triphosphate hydrolases"/>
    <property type="match status" value="1"/>
</dbReference>
<dbReference type="GO" id="GO:0051539">
    <property type="term" value="F:4 iron, 4 sulfur cluster binding"/>
    <property type="evidence" value="ECO:0007669"/>
    <property type="project" value="TreeGrafter"/>
</dbReference>
<dbReference type="GO" id="GO:0140663">
    <property type="term" value="F:ATP-dependent FeS chaperone activity"/>
    <property type="evidence" value="ECO:0007669"/>
    <property type="project" value="InterPro"/>
</dbReference>
<dbReference type="AlphaFoldDB" id="A0A376TCX8"/>
<evidence type="ECO:0000256" key="7">
    <source>
        <dbReference type="HAMAP-Rule" id="MF_02040"/>
    </source>
</evidence>
<organism evidence="8 9">
    <name type="scientific">Escherichia coli</name>
    <dbReference type="NCBI Taxonomy" id="562"/>
    <lineage>
        <taxon>Bacteria</taxon>
        <taxon>Pseudomonadati</taxon>
        <taxon>Pseudomonadota</taxon>
        <taxon>Gammaproteobacteria</taxon>
        <taxon>Enterobacterales</taxon>
        <taxon>Enterobacteriaceae</taxon>
        <taxon>Escherichia</taxon>
    </lineage>
</organism>
<dbReference type="GO" id="GO:0005524">
    <property type="term" value="F:ATP binding"/>
    <property type="evidence" value="ECO:0007669"/>
    <property type="project" value="UniProtKB-UniRule"/>
</dbReference>
<evidence type="ECO:0000256" key="6">
    <source>
        <dbReference type="ARBA" id="ARBA00024036"/>
    </source>
</evidence>
<dbReference type="GO" id="GO:0046872">
    <property type="term" value="F:metal ion binding"/>
    <property type="evidence" value="ECO:0007669"/>
    <property type="project" value="UniProtKB-KW"/>
</dbReference>
<evidence type="ECO:0000256" key="2">
    <source>
        <dbReference type="ARBA" id="ARBA00022741"/>
    </source>
</evidence>
<dbReference type="Pfam" id="PF10609">
    <property type="entry name" value="ParA"/>
    <property type="match status" value="1"/>
</dbReference>
<evidence type="ECO:0000256" key="5">
    <source>
        <dbReference type="ARBA" id="ARBA00023014"/>
    </source>
</evidence>
<dbReference type="Proteomes" id="UP000254405">
    <property type="component" value="Unassembled WGS sequence"/>
</dbReference>
<comment type="subunit">
    <text evidence="7">Homodimer.</text>
</comment>
<dbReference type="GO" id="GO:0005829">
    <property type="term" value="C:cytosol"/>
    <property type="evidence" value="ECO:0007669"/>
    <property type="project" value="TreeGrafter"/>
</dbReference>
<evidence type="ECO:0000313" key="9">
    <source>
        <dbReference type="Proteomes" id="UP000254405"/>
    </source>
</evidence>
<dbReference type="PANTHER" id="PTHR42961:SF2">
    <property type="entry name" value="IRON-SULFUR PROTEIN NUBPL"/>
    <property type="match status" value="1"/>
</dbReference>
<dbReference type="HAMAP" id="MF_02040">
    <property type="entry name" value="Mrp_NBP35"/>
    <property type="match status" value="1"/>
</dbReference>
<proteinExistence type="inferred from homology"/>
<dbReference type="InterPro" id="IPR019591">
    <property type="entry name" value="Mrp/NBP35_ATP-bd"/>
</dbReference>
<evidence type="ECO:0000256" key="1">
    <source>
        <dbReference type="ARBA" id="ARBA00022723"/>
    </source>
</evidence>
<dbReference type="Gene3D" id="3.40.50.300">
    <property type="entry name" value="P-loop containing nucleotide triphosphate hydrolases"/>
    <property type="match status" value="1"/>
</dbReference>
<dbReference type="InterPro" id="IPR027417">
    <property type="entry name" value="P-loop_NTPase"/>
</dbReference>
<evidence type="ECO:0000256" key="4">
    <source>
        <dbReference type="ARBA" id="ARBA00023004"/>
    </source>
</evidence>
<keyword evidence="3 7" id="KW-0067">ATP-binding</keyword>
<name>A0A376TCX8_ECOLX</name>
<dbReference type="InterPro" id="IPR044304">
    <property type="entry name" value="NUBPL-like"/>
</dbReference>
<sequence length="398" mass="43274">MLSKLLLYILQVNYQLMVYLYKKGVGMNEQSQAKSPEALRAMVAGTLANFQHPTLKHNLTTLKALHHVAWMDDTLHVELVMPFVWHSAFEELKEQCSAELLRITGAKAIDWKLSHNIATLKRVKNQPGINGVKNIIAVSSGKGGVGKSSTAVNLALALAAEGAKVGILDADIYGPSIPTMLGAENQRPTSPDGTHMAPIMSHGLATNSIGYLVTDDNAMVWRGPMASKALMQMLQETLWPDLDYLVLDMPPGTGDIQLTLAQNIPVTGAVVVTTPQDIALIDAKKGIVMFEKVEVPVLGIVENMSVHICSNCGHHEPIFGTGGAEKLAENTTHSCWGRCRYTSPYVRISIKARQRLSAVRRANLPLSTASWLTALQLSSTGRVKSFQARFPSARSNAY</sequence>
<dbReference type="GO" id="GO:0016887">
    <property type="term" value="F:ATP hydrolysis activity"/>
    <property type="evidence" value="ECO:0007669"/>
    <property type="project" value="UniProtKB-UniRule"/>
</dbReference>
<dbReference type="SUPFAM" id="SSF117916">
    <property type="entry name" value="Fe-S cluster assembly (FSCA) domain-like"/>
    <property type="match status" value="1"/>
</dbReference>
<feature type="binding site" evidence="7">
    <location>
        <begin position="141"/>
        <end position="148"/>
    </location>
    <ligand>
        <name>ATP</name>
        <dbReference type="ChEBI" id="CHEBI:30616"/>
    </ligand>
</feature>
<dbReference type="GO" id="GO:0016226">
    <property type="term" value="P:iron-sulfur cluster assembly"/>
    <property type="evidence" value="ECO:0007669"/>
    <property type="project" value="InterPro"/>
</dbReference>
<dbReference type="InterPro" id="IPR034904">
    <property type="entry name" value="FSCA_dom_sf"/>
</dbReference>
<evidence type="ECO:0000313" key="8">
    <source>
        <dbReference type="EMBL" id="STI75065.1"/>
    </source>
</evidence>
<dbReference type="EMBL" id="UGCO01000001">
    <property type="protein sequence ID" value="STI75065.1"/>
    <property type="molecule type" value="Genomic_DNA"/>
</dbReference>
<dbReference type="InterPro" id="IPR000808">
    <property type="entry name" value="Mrp-like_CS"/>
</dbReference>
<gene>
    <name evidence="8" type="primary">mrp</name>
    <name evidence="8" type="ORF">NCTC8985_00271</name>
</gene>
<accession>A0A376TCX8</accession>
<dbReference type="InterPro" id="IPR033756">
    <property type="entry name" value="YlxH/NBP35"/>
</dbReference>
<keyword evidence="7" id="KW-0378">Hydrolase</keyword>
<comment type="function">
    <text evidence="7">Binds and transfers iron-sulfur (Fe-S) clusters to target apoproteins. Can hydrolyze ATP.</text>
</comment>
<keyword evidence="1 7" id="KW-0479">Metal-binding</keyword>
<protein>
    <recommendedName>
        <fullName evidence="7">Iron-sulfur cluster carrier protein</fullName>
    </recommendedName>
</protein>
<reference evidence="8 9" key="1">
    <citation type="submission" date="2018-06" db="EMBL/GenBank/DDBJ databases">
        <authorList>
            <consortium name="Pathogen Informatics"/>
            <person name="Doyle S."/>
        </authorList>
    </citation>
    <scope>NUCLEOTIDE SEQUENCE [LARGE SCALE GENOMIC DNA]</scope>
    <source>
        <strain evidence="8 9">NCTC8985</strain>
    </source>
</reference>
<dbReference type="NCBIfam" id="NF008669">
    <property type="entry name" value="PRK11670.1"/>
    <property type="match status" value="1"/>
</dbReference>